<sequence>MTISVAPADAQTMAPSTAPVPDSSDRRKAEKASPFTITGSLRVRYELLEGQFRPGLPSRDDAVTIQTAIAADYRAGPWHFSAELIDARAYFADAPGAVSTSEVNALELSRASIGYSDGPVELTAGRFHLNLGSRRLAGRNAFRNTINSFTGVRLDWRGKVGDHLVAFYALPHVRLPVDRDELLDNEVRLDRESLDLTFWGAHYTRPDLFDGVTLQTNVFGLNERDGVNGPTRNRHLFTWGARLHRAPQPGQWDMDLEGAVQTGTVRASVAANARRLDVRAFFAHAEFGYSPALPGKPRISALFDLASGDDPRSPDRFARFDTLFGPRRFELGPSGIFGPLARTNLLAAGLRGEIAPAPRWDVMTLWRPAWVHNRRDRFGNNGPVDPKGRSGRFAGHMVEVRLGHWLIEKRLRLEAGAAILTTGQLLDEAPNATGFGDTRYAYGQMVVNF</sequence>
<evidence type="ECO:0000256" key="1">
    <source>
        <dbReference type="SAM" id="MobiDB-lite"/>
    </source>
</evidence>
<keyword evidence="4" id="KW-1185">Reference proteome</keyword>
<gene>
    <name evidence="3" type="ORF">FG486_01460</name>
</gene>
<dbReference type="InterPro" id="IPR053728">
    <property type="entry name" value="Alginate_Permeability_Chnl"/>
</dbReference>
<proteinExistence type="predicted"/>
<feature type="domain" description="Alginate export" evidence="2">
    <location>
        <begin position="36"/>
        <end position="433"/>
    </location>
</feature>
<comment type="caution">
    <text evidence="3">The sequence shown here is derived from an EMBL/GenBank/DDBJ whole genome shotgun (WGS) entry which is preliminary data.</text>
</comment>
<dbReference type="AlphaFoldDB" id="A0A7V8RB79"/>
<name>A0A7V8RB79_9SPHN</name>
<reference evidence="3 4" key="1">
    <citation type="journal article" date="1994" name="Int. J. Syst. Bacteriol.">
        <title>Phylogenetic positions of novel aerobic, bacteriochlorophyll a-containing bacteria and description of Roseococcus thiosulfatophilus gen. nov., sp. nov., Erythromicrobium ramosum gen. nov., sp. nov., and Erythrobacter litoralis sp. nov.</title>
        <authorList>
            <person name="Yurkov V."/>
            <person name="Stackebrandt E."/>
            <person name="Holmes A."/>
            <person name="Fuerst J.A."/>
            <person name="Hugenholtz P."/>
            <person name="Golecki J."/>
            <person name="Gad'on N."/>
            <person name="Gorlenko V.M."/>
            <person name="Kompantseva E.I."/>
            <person name="Drews G."/>
        </authorList>
    </citation>
    <scope>NUCLEOTIDE SEQUENCE [LARGE SCALE GENOMIC DNA]</scope>
    <source>
        <strain evidence="3 4">KR-99</strain>
    </source>
</reference>
<dbReference type="Pfam" id="PF13372">
    <property type="entry name" value="Alginate_exp"/>
    <property type="match status" value="1"/>
</dbReference>
<dbReference type="EMBL" id="VDES01000001">
    <property type="protein sequence ID" value="MBA1372990.1"/>
    <property type="molecule type" value="Genomic_DNA"/>
</dbReference>
<dbReference type="Proteomes" id="UP000589292">
    <property type="component" value="Unassembled WGS sequence"/>
</dbReference>
<dbReference type="Gene3D" id="2.40.160.100">
    <property type="match status" value="1"/>
</dbReference>
<evidence type="ECO:0000313" key="3">
    <source>
        <dbReference type="EMBL" id="MBA1372990.1"/>
    </source>
</evidence>
<feature type="region of interest" description="Disordered" evidence="1">
    <location>
        <begin position="1"/>
        <end position="32"/>
    </location>
</feature>
<evidence type="ECO:0000259" key="2">
    <source>
        <dbReference type="Pfam" id="PF13372"/>
    </source>
</evidence>
<organism evidence="3 4">
    <name type="scientific">Sphingomonas ursincola</name>
    <dbReference type="NCBI Taxonomy" id="56361"/>
    <lineage>
        <taxon>Bacteria</taxon>
        <taxon>Pseudomonadati</taxon>
        <taxon>Pseudomonadota</taxon>
        <taxon>Alphaproteobacteria</taxon>
        <taxon>Sphingomonadales</taxon>
        <taxon>Sphingomonadaceae</taxon>
        <taxon>Sphingomonas</taxon>
    </lineage>
</organism>
<evidence type="ECO:0000313" key="4">
    <source>
        <dbReference type="Proteomes" id="UP000589292"/>
    </source>
</evidence>
<protein>
    <submittedName>
        <fullName evidence="3">Alginate export family protein</fullName>
    </submittedName>
</protein>
<accession>A0A7V8RB79</accession>
<dbReference type="InterPro" id="IPR025388">
    <property type="entry name" value="Alginate_export_dom"/>
</dbReference>
<dbReference type="RefSeq" id="WP_181266162.1">
    <property type="nucleotide sequence ID" value="NZ_BAAAGB010000002.1"/>
</dbReference>